<reference evidence="9 10" key="1">
    <citation type="submission" date="2018-09" db="EMBL/GenBank/DDBJ databases">
        <title>Cohnella cavernae sp. nov., isolated from a karst cave.</title>
        <authorList>
            <person name="Zhu H."/>
        </authorList>
    </citation>
    <scope>NUCLEOTIDE SEQUENCE [LARGE SCALE GENOMIC DNA]</scope>
    <source>
        <strain evidence="9 10">K2E09-144</strain>
    </source>
</reference>
<keyword evidence="5 7" id="KW-1133">Transmembrane helix</keyword>
<dbReference type="GO" id="GO:0004252">
    <property type="term" value="F:serine-type endopeptidase activity"/>
    <property type="evidence" value="ECO:0007669"/>
    <property type="project" value="InterPro"/>
</dbReference>
<dbReference type="InterPro" id="IPR035952">
    <property type="entry name" value="Rhomboid-like_sf"/>
</dbReference>
<evidence type="ECO:0000256" key="5">
    <source>
        <dbReference type="ARBA" id="ARBA00022989"/>
    </source>
</evidence>
<dbReference type="Pfam" id="PF01694">
    <property type="entry name" value="Rhomboid"/>
    <property type="match status" value="1"/>
</dbReference>
<keyword evidence="6 7" id="KW-0472">Membrane</keyword>
<feature type="domain" description="Peptidase S54 rhomboid" evidence="8">
    <location>
        <begin position="60"/>
        <end position="196"/>
    </location>
</feature>
<evidence type="ECO:0000256" key="7">
    <source>
        <dbReference type="SAM" id="Phobius"/>
    </source>
</evidence>
<name>A0A398CW83_9BACL</name>
<dbReference type="OrthoDB" id="9813074at2"/>
<comment type="caution">
    <text evidence="9">The sequence shown here is derived from an EMBL/GenBank/DDBJ whole genome shotgun (WGS) entry which is preliminary data.</text>
</comment>
<dbReference type="GO" id="GO:0006508">
    <property type="term" value="P:proteolysis"/>
    <property type="evidence" value="ECO:0007669"/>
    <property type="project" value="UniProtKB-KW"/>
</dbReference>
<evidence type="ECO:0000256" key="6">
    <source>
        <dbReference type="ARBA" id="ARBA00023136"/>
    </source>
</evidence>
<comment type="similarity">
    <text evidence="2">Belongs to the peptidase S54 family.</text>
</comment>
<dbReference type="AlphaFoldDB" id="A0A398CW83"/>
<evidence type="ECO:0000256" key="3">
    <source>
        <dbReference type="ARBA" id="ARBA00022692"/>
    </source>
</evidence>
<feature type="transmembrane region" description="Helical" evidence="7">
    <location>
        <begin position="179"/>
        <end position="197"/>
    </location>
</feature>
<dbReference type="InterPro" id="IPR050925">
    <property type="entry name" value="Rhomboid_protease_S54"/>
</dbReference>
<gene>
    <name evidence="9" type="ORF">D3H35_12510</name>
</gene>
<keyword evidence="4" id="KW-0378">Hydrolase</keyword>
<feature type="transmembrane region" description="Helical" evidence="7">
    <location>
        <begin position="158"/>
        <end position="173"/>
    </location>
</feature>
<dbReference type="GO" id="GO:0016020">
    <property type="term" value="C:membrane"/>
    <property type="evidence" value="ECO:0007669"/>
    <property type="project" value="UniProtKB-SubCell"/>
</dbReference>
<feature type="transmembrane region" description="Helical" evidence="7">
    <location>
        <begin position="100"/>
        <end position="121"/>
    </location>
</feature>
<dbReference type="SUPFAM" id="SSF144091">
    <property type="entry name" value="Rhomboid-like"/>
    <property type="match status" value="1"/>
</dbReference>
<evidence type="ECO:0000313" key="10">
    <source>
        <dbReference type="Proteomes" id="UP000266340"/>
    </source>
</evidence>
<dbReference type="InterPro" id="IPR022764">
    <property type="entry name" value="Peptidase_S54_rhomboid_dom"/>
</dbReference>
<feature type="transmembrane region" description="Helical" evidence="7">
    <location>
        <begin position="12"/>
        <end position="32"/>
    </location>
</feature>
<keyword evidence="10" id="KW-1185">Reference proteome</keyword>
<accession>A0A398CW83</accession>
<dbReference type="PANTHER" id="PTHR43731">
    <property type="entry name" value="RHOMBOID PROTEASE"/>
    <property type="match status" value="1"/>
</dbReference>
<evidence type="ECO:0000256" key="4">
    <source>
        <dbReference type="ARBA" id="ARBA00022801"/>
    </source>
</evidence>
<evidence type="ECO:0000256" key="1">
    <source>
        <dbReference type="ARBA" id="ARBA00004141"/>
    </source>
</evidence>
<keyword evidence="9" id="KW-0645">Protease</keyword>
<comment type="subcellular location">
    <subcellularLocation>
        <location evidence="1">Membrane</location>
        <topology evidence="1">Multi-pass membrane protein</topology>
    </subcellularLocation>
</comment>
<dbReference type="RefSeq" id="WP_119149681.1">
    <property type="nucleotide sequence ID" value="NZ_JBHSOV010000005.1"/>
</dbReference>
<organism evidence="9 10">
    <name type="scientific">Cohnella faecalis</name>
    <dbReference type="NCBI Taxonomy" id="2315694"/>
    <lineage>
        <taxon>Bacteria</taxon>
        <taxon>Bacillati</taxon>
        <taxon>Bacillota</taxon>
        <taxon>Bacilli</taxon>
        <taxon>Bacillales</taxon>
        <taxon>Paenibacillaceae</taxon>
        <taxon>Cohnella</taxon>
    </lineage>
</organism>
<evidence type="ECO:0000259" key="8">
    <source>
        <dbReference type="Pfam" id="PF01694"/>
    </source>
</evidence>
<keyword evidence="3 7" id="KW-0812">Transmembrane</keyword>
<evidence type="ECO:0000256" key="2">
    <source>
        <dbReference type="ARBA" id="ARBA00009045"/>
    </source>
</evidence>
<dbReference type="EMBL" id="QXJM01000037">
    <property type="protein sequence ID" value="RIE03471.1"/>
    <property type="molecule type" value="Genomic_DNA"/>
</dbReference>
<evidence type="ECO:0000313" key="9">
    <source>
        <dbReference type="EMBL" id="RIE03471.1"/>
    </source>
</evidence>
<sequence>MLFLRNENFRSYIRFYPVTSIILAINLILFSIDELFLDNRITIWGMFFQEPGYNPYGLSEPWRYVTSIFLHGGWDHLLFNCFSTLVFAPPLERLLGHFRYFAFYLAAGIAGNALSAIVQAGSVHASVGASGAIYGLFGAYLFLAIFRKSALDEGSRKTVYTTLIFGLIYSVVLPNINIWAHIGGGIAGFAMMGLLVSKHRLTENARFS</sequence>
<dbReference type="PANTHER" id="PTHR43731:SF14">
    <property type="entry name" value="PRESENILIN-ASSOCIATED RHOMBOID-LIKE PROTEIN, MITOCHONDRIAL"/>
    <property type="match status" value="1"/>
</dbReference>
<protein>
    <submittedName>
        <fullName evidence="9">Rhomboid family intramembrane serine protease</fullName>
    </submittedName>
</protein>
<dbReference type="Proteomes" id="UP000266340">
    <property type="component" value="Unassembled WGS sequence"/>
</dbReference>
<feature type="transmembrane region" description="Helical" evidence="7">
    <location>
        <begin position="127"/>
        <end position="146"/>
    </location>
</feature>
<proteinExistence type="inferred from homology"/>
<dbReference type="Gene3D" id="1.20.1540.10">
    <property type="entry name" value="Rhomboid-like"/>
    <property type="match status" value="1"/>
</dbReference>